<evidence type="ECO:0000256" key="1">
    <source>
        <dbReference type="ARBA" id="ARBA00022723"/>
    </source>
</evidence>
<dbReference type="PROSITE" id="PS00497">
    <property type="entry name" value="TYROSINASE_1"/>
    <property type="match status" value="1"/>
</dbReference>
<dbReference type="InterPro" id="IPR002227">
    <property type="entry name" value="Tyrosinase_Cu-bd"/>
</dbReference>
<dbReference type="GO" id="GO:0046872">
    <property type="term" value="F:metal ion binding"/>
    <property type="evidence" value="ECO:0007669"/>
    <property type="project" value="UniProtKB-KW"/>
</dbReference>
<feature type="chain" id="PRO_5001681563" evidence="2">
    <location>
        <begin position="17"/>
        <end position="409"/>
    </location>
</feature>
<keyword evidence="1" id="KW-0479">Metal-binding</keyword>
<dbReference type="PANTHER" id="PTHR11474:SF116">
    <property type="entry name" value="TYROSINASE"/>
    <property type="match status" value="1"/>
</dbReference>
<feature type="domain" description="Tyrosinase copper-binding" evidence="4">
    <location>
        <begin position="328"/>
        <end position="339"/>
    </location>
</feature>
<evidence type="ECO:0000256" key="2">
    <source>
        <dbReference type="SAM" id="SignalP"/>
    </source>
</evidence>
<dbReference type="PROSITE" id="PS00498">
    <property type="entry name" value="TYROSINASE_2"/>
    <property type="match status" value="1"/>
</dbReference>
<dbReference type="OrthoDB" id="6132182at2759"/>
<accession>A0A072PCR1</accession>
<keyword evidence="2" id="KW-0732">Signal</keyword>
<dbReference type="InterPro" id="IPR050316">
    <property type="entry name" value="Tyrosinase/Hemocyanin"/>
</dbReference>
<dbReference type="PRINTS" id="PR00092">
    <property type="entry name" value="TYROSINASE"/>
</dbReference>
<dbReference type="Pfam" id="PF00264">
    <property type="entry name" value="Tyrosinase"/>
    <property type="match status" value="1"/>
</dbReference>
<evidence type="ECO:0000259" key="3">
    <source>
        <dbReference type="PROSITE" id="PS00497"/>
    </source>
</evidence>
<dbReference type="EMBL" id="AMGV01000014">
    <property type="protein sequence ID" value="KEF53335.1"/>
    <property type="molecule type" value="Genomic_DNA"/>
</dbReference>
<feature type="domain" description="Tyrosinase copper-binding" evidence="3">
    <location>
        <begin position="129"/>
        <end position="146"/>
    </location>
</feature>
<feature type="signal peptide" evidence="2">
    <location>
        <begin position="1"/>
        <end position="16"/>
    </location>
</feature>
<comment type="caution">
    <text evidence="5">The sequence shown here is derived from an EMBL/GenBank/DDBJ whole genome shotgun (WGS) entry which is preliminary data.</text>
</comment>
<dbReference type="SUPFAM" id="SSF48056">
    <property type="entry name" value="Di-copper centre-containing domain"/>
    <property type="match status" value="1"/>
</dbReference>
<keyword evidence="6" id="KW-1185">Reference proteome</keyword>
<organism evidence="5 6">
    <name type="scientific">Exophiala aquamarina CBS 119918</name>
    <dbReference type="NCBI Taxonomy" id="1182545"/>
    <lineage>
        <taxon>Eukaryota</taxon>
        <taxon>Fungi</taxon>
        <taxon>Dikarya</taxon>
        <taxon>Ascomycota</taxon>
        <taxon>Pezizomycotina</taxon>
        <taxon>Eurotiomycetes</taxon>
        <taxon>Chaetothyriomycetidae</taxon>
        <taxon>Chaetothyriales</taxon>
        <taxon>Herpotrichiellaceae</taxon>
        <taxon>Exophiala</taxon>
    </lineage>
</organism>
<name>A0A072PCR1_9EURO</name>
<sequence length="409" mass="44883">MRISSISLSMLLVVQALCAATPRDDDYSQLAALLQEAQEVAKGELADTESNATSNAGSKRSVEGSCTLQNLSIRREWSTLSKQDREAYTAACNCLASKQPRTPASSAGGAKSRWDDFTATHIAQTPFIHFTGNFLSWHRWFVYQMEHALRNECGYRGPMPYWDWAQTAITGLQNHPLFDGSEYSMSGDGAKVEQSGEIIVSQPTLPTIHLPLGNGGGCIKSGPFKDWKVNLGPQQLSLPGGAVVGPPSGNPLDYNPRCLKRDLTDYINKRYANATSVLRTLAEKTIVNFQARMQGNLDLVNGDIGIHGGPHYTLGGDPGRDVGVSPSDPMFFLHHGGIDRAWWIWQMLDTKNRVYGNNALNGTGTFLNLPPSPPQTFDTTIEIPWVTNQVVKLRDLMSTTAGPFCYIYL</sequence>
<dbReference type="STRING" id="1182545.A0A072PCR1"/>
<reference evidence="5 6" key="1">
    <citation type="submission" date="2013-03" db="EMBL/GenBank/DDBJ databases">
        <title>The Genome Sequence of Exophiala aquamarina CBS 119918.</title>
        <authorList>
            <consortium name="The Broad Institute Genomics Platform"/>
            <person name="Cuomo C."/>
            <person name="de Hoog S."/>
            <person name="Gorbushina A."/>
            <person name="Walker B."/>
            <person name="Young S.K."/>
            <person name="Zeng Q."/>
            <person name="Gargeya S."/>
            <person name="Fitzgerald M."/>
            <person name="Haas B."/>
            <person name="Abouelleil A."/>
            <person name="Allen A.W."/>
            <person name="Alvarado L."/>
            <person name="Arachchi H.M."/>
            <person name="Berlin A.M."/>
            <person name="Chapman S.B."/>
            <person name="Gainer-Dewar J."/>
            <person name="Goldberg J."/>
            <person name="Griggs A."/>
            <person name="Gujja S."/>
            <person name="Hansen M."/>
            <person name="Howarth C."/>
            <person name="Imamovic A."/>
            <person name="Ireland A."/>
            <person name="Larimer J."/>
            <person name="McCowan C."/>
            <person name="Murphy C."/>
            <person name="Pearson M."/>
            <person name="Poon T.W."/>
            <person name="Priest M."/>
            <person name="Roberts A."/>
            <person name="Saif S."/>
            <person name="Shea T."/>
            <person name="Sisk P."/>
            <person name="Sykes S."/>
            <person name="Wortman J."/>
            <person name="Nusbaum C."/>
            <person name="Birren B."/>
        </authorList>
    </citation>
    <scope>NUCLEOTIDE SEQUENCE [LARGE SCALE GENOMIC DNA]</scope>
    <source>
        <strain evidence="5 6">CBS 119918</strain>
    </source>
</reference>
<evidence type="ECO:0000259" key="4">
    <source>
        <dbReference type="PROSITE" id="PS00498"/>
    </source>
</evidence>
<dbReference type="Proteomes" id="UP000027920">
    <property type="component" value="Unassembled WGS sequence"/>
</dbReference>
<dbReference type="GO" id="GO:0016491">
    <property type="term" value="F:oxidoreductase activity"/>
    <property type="evidence" value="ECO:0007669"/>
    <property type="project" value="InterPro"/>
</dbReference>
<dbReference type="GeneID" id="25285687"/>
<dbReference type="AlphaFoldDB" id="A0A072PCR1"/>
<evidence type="ECO:0000313" key="6">
    <source>
        <dbReference type="Proteomes" id="UP000027920"/>
    </source>
</evidence>
<dbReference type="InterPro" id="IPR008922">
    <property type="entry name" value="Di-copper_centre_dom_sf"/>
</dbReference>
<dbReference type="Gene3D" id="1.10.1280.10">
    <property type="entry name" value="Di-copper center containing domain from catechol oxidase"/>
    <property type="match status" value="1"/>
</dbReference>
<proteinExistence type="predicted"/>
<gene>
    <name evidence="5" type="ORF">A1O9_10783</name>
</gene>
<dbReference type="PANTHER" id="PTHR11474">
    <property type="entry name" value="TYROSINASE FAMILY MEMBER"/>
    <property type="match status" value="1"/>
</dbReference>
<dbReference type="VEuPathDB" id="FungiDB:A1O9_10783"/>
<dbReference type="HOGENOM" id="CLU_035914_0_0_1"/>
<evidence type="ECO:0000313" key="5">
    <source>
        <dbReference type="EMBL" id="KEF53335.1"/>
    </source>
</evidence>
<protein>
    <submittedName>
        <fullName evidence="5">Tyrosinase</fullName>
    </submittedName>
</protein>
<dbReference type="RefSeq" id="XP_013255925.1">
    <property type="nucleotide sequence ID" value="XM_013400471.1"/>
</dbReference>